<dbReference type="Gene3D" id="3.40.630.10">
    <property type="entry name" value="Zn peptidases"/>
    <property type="match status" value="1"/>
</dbReference>
<evidence type="ECO:0000313" key="2">
    <source>
        <dbReference type="Proteomes" id="UP000199017"/>
    </source>
</evidence>
<sequence>MKQTKAEKRTALSPKELFQTISLSKDMSDSLERITTALMNIPSVTDTIGEKELADYLFAFLREFPYFQRYPAQLWEQPLPNDQLQRKNVFALVKGENISSNKTVVYHSHMDTVGIKDFGFLKKFAFNSKKLSQHFASSSQNAVLKEEAESGDWLFGRGSVDMKSGIAVHLMNLFSFSEQIEELNGNVLLLLNPAEENDHSGIMEAVREFQRLEEEESLELSLAINNDYTTALYDNDPNRYIYTGSAGKILPCFSIFGREAHVGETLSGIDPTFISSELNRRINYNMNLTERMEGELVLPPTCLYQRDNKESYNVQTALSSRLYFNYFIYKESPKNILDTLLKETKAACEEVKNHMKDQHLNFLAYTHMPASEHLDWEIEVMTLKEYCVHLEKKGIHSSLLWDEVLNNSDTTDKRELCFELVERLHEEDPDKKPMVILFLAPPFIPYNHLDEGIKIEKEILDLLQETMEEAEREFGETFVMKRFFPFLSDSSFLSLKETGEEANYLRENFPEMEKIYPIPMQTIQKLNLPAVNLGVYGKDAHKRSERLFKPYSFNTLPDLIQKVTLKMLNREQ</sequence>
<dbReference type="InterPro" id="IPR012166">
    <property type="entry name" value="Uncharacterised_RocB"/>
</dbReference>
<dbReference type="SUPFAM" id="SSF53187">
    <property type="entry name" value="Zn-dependent exopeptidases"/>
    <property type="match status" value="1"/>
</dbReference>
<dbReference type="GO" id="GO:0016787">
    <property type="term" value="F:hydrolase activity"/>
    <property type="evidence" value="ECO:0007669"/>
    <property type="project" value="InterPro"/>
</dbReference>
<dbReference type="Pfam" id="PF01546">
    <property type="entry name" value="Peptidase_M20"/>
    <property type="match status" value="1"/>
</dbReference>
<keyword evidence="2" id="KW-1185">Reference proteome</keyword>
<dbReference type="STRING" id="930129.SAMN05216352_108193"/>
<gene>
    <name evidence="1" type="ORF">SAMN05216352_108193</name>
</gene>
<dbReference type="EMBL" id="FNDU01000008">
    <property type="protein sequence ID" value="SDI51756.1"/>
    <property type="molecule type" value="Genomic_DNA"/>
</dbReference>
<name>A0A1G8L7Y1_9BACI</name>
<accession>A0A1G8L7Y1</accession>
<dbReference type="InterPro" id="IPR050072">
    <property type="entry name" value="Peptidase_M20A"/>
</dbReference>
<organism evidence="1 2">
    <name type="scientific">Alteribacillus bidgolensis</name>
    <dbReference type="NCBI Taxonomy" id="930129"/>
    <lineage>
        <taxon>Bacteria</taxon>
        <taxon>Bacillati</taxon>
        <taxon>Bacillota</taxon>
        <taxon>Bacilli</taxon>
        <taxon>Bacillales</taxon>
        <taxon>Bacillaceae</taxon>
        <taxon>Alteribacillus</taxon>
    </lineage>
</organism>
<proteinExistence type="predicted"/>
<dbReference type="PANTHER" id="PTHR43808">
    <property type="entry name" value="ACETYLORNITHINE DEACETYLASE"/>
    <property type="match status" value="1"/>
</dbReference>
<dbReference type="RefSeq" id="WP_245917728.1">
    <property type="nucleotide sequence ID" value="NZ_FNDU01000008.1"/>
</dbReference>
<dbReference type="Proteomes" id="UP000199017">
    <property type="component" value="Unassembled WGS sequence"/>
</dbReference>
<protein>
    <submittedName>
        <fullName evidence="1">Arginine utilization protein RocB</fullName>
    </submittedName>
</protein>
<dbReference type="InterPro" id="IPR002933">
    <property type="entry name" value="Peptidase_M20"/>
</dbReference>
<dbReference type="AlphaFoldDB" id="A0A1G8L7Y1"/>
<reference evidence="1 2" key="1">
    <citation type="submission" date="2016-10" db="EMBL/GenBank/DDBJ databases">
        <authorList>
            <person name="de Groot N.N."/>
        </authorList>
    </citation>
    <scope>NUCLEOTIDE SEQUENCE [LARGE SCALE GENOMIC DNA]</scope>
    <source>
        <strain evidence="2">P4B,CCM 7963,CECT 7998,DSM 25260,IBRC-M 10614,KCTC 13821</strain>
    </source>
</reference>
<evidence type="ECO:0000313" key="1">
    <source>
        <dbReference type="EMBL" id="SDI51756.1"/>
    </source>
</evidence>
<dbReference type="PIRSF" id="PIRSF010386">
    <property type="entry name" value="RocB"/>
    <property type="match status" value="1"/>
</dbReference>
<dbReference type="PANTHER" id="PTHR43808:SF27">
    <property type="entry name" value="PROTEIN ROCB"/>
    <property type="match status" value="1"/>
</dbReference>